<dbReference type="RefSeq" id="WP_184835435.1">
    <property type="nucleotide sequence ID" value="NZ_BAAAVN010000007.1"/>
</dbReference>
<feature type="domain" description="SnoaL-like" evidence="1">
    <location>
        <begin position="7"/>
        <end position="125"/>
    </location>
</feature>
<evidence type="ECO:0000313" key="3">
    <source>
        <dbReference type="Proteomes" id="UP000558997"/>
    </source>
</evidence>
<dbReference type="SUPFAM" id="SSF54427">
    <property type="entry name" value="NTF2-like"/>
    <property type="match status" value="1"/>
</dbReference>
<keyword evidence="3" id="KW-1185">Reference proteome</keyword>
<dbReference type="InterPro" id="IPR037401">
    <property type="entry name" value="SnoaL-like"/>
</dbReference>
<dbReference type="Proteomes" id="UP000558997">
    <property type="component" value="Unassembled WGS sequence"/>
</dbReference>
<dbReference type="CDD" id="cd00531">
    <property type="entry name" value="NTF2_like"/>
    <property type="match status" value="1"/>
</dbReference>
<dbReference type="Gene3D" id="3.10.450.50">
    <property type="match status" value="1"/>
</dbReference>
<evidence type="ECO:0000259" key="1">
    <source>
        <dbReference type="Pfam" id="PF13577"/>
    </source>
</evidence>
<gene>
    <name evidence="2" type="ORF">HDA44_003366</name>
</gene>
<organism evidence="2 3">
    <name type="scientific">Kribbella solani</name>
    <dbReference type="NCBI Taxonomy" id="236067"/>
    <lineage>
        <taxon>Bacteria</taxon>
        <taxon>Bacillati</taxon>
        <taxon>Actinomycetota</taxon>
        <taxon>Actinomycetes</taxon>
        <taxon>Propionibacteriales</taxon>
        <taxon>Kribbellaceae</taxon>
        <taxon>Kribbella</taxon>
    </lineage>
</organism>
<reference evidence="2 3" key="1">
    <citation type="submission" date="2020-08" db="EMBL/GenBank/DDBJ databases">
        <title>Sequencing the genomes of 1000 actinobacteria strains.</title>
        <authorList>
            <person name="Klenk H.-P."/>
        </authorList>
    </citation>
    <scope>NUCLEOTIDE SEQUENCE [LARGE SCALE GENOMIC DNA]</scope>
    <source>
        <strain evidence="2 3">DSM 17294</strain>
    </source>
</reference>
<dbReference type="InterPro" id="IPR032710">
    <property type="entry name" value="NTF2-like_dom_sf"/>
</dbReference>
<accession>A0A841DT11</accession>
<protein>
    <recommendedName>
        <fullName evidence="1">SnoaL-like domain-containing protein</fullName>
    </recommendedName>
</protein>
<proteinExistence type="predicted"/>
<name>A0A841DT11_9ACTN</name>
<evidence type="ECO:0000313" key="2">
    <source>
        <dbReference type="EMBL" id="MBB5980025.1"/>
    </source>
</evidence>
<comment type="caution">
    <text evidence="2">The sequence shown here is derived from an EMBL/GenBank/DDBJ whole genome shotgun (WGS) entry which is preliminary data.</text>
</comment>
<dbReference type="EMBL" id="JACHNF010000001">
    <property type="protein sequence ID" value="MBB5980025.1"/>
    <property type="molecule type" value="Genomic_DNA"/>
</dbReference>
<dbReference type="Pfam" id="PF13577">
    <property type="entry name" value="SnoaL_4"/>
    <property type="match status" value="1"/>
</dbReference>
<sequence length="129" mass="14104">MNDVLAAADLLEIHDLYAQYAHCFDLGEPGAAAELFTADGSFTRADGRVTRGRDQLRGLGEGTAGVRHLYTNIRIVADGKDRASGRCYNLRLRVDAGAAPVIHAFGLMTDVFIRTADGWRFQSRTSSSW</sequence>
<dbReference type="AlphaFoldDB" id="A0A841DT11"/>